<feature type="chain" id="PRO_5026174301" evidence="1">
    <location>
        <begin position="20"/>
        <end position="125"/>
    </location>
</feature>
<keyword evidence="1" id="KW-0732">Signal</keyword>
<dbReference type="EMBL" id="MU005574">
    <property type="protein sequence ID" value="KAF2687735.1"/>
    <property type="molecule type" value="Genomic_DNA"/>
</dbReference>
<protein>
    <submittedName>
        <fullName evidence="2">Uncharacterized protein</fullName>
    </submittedName>
</protein>
<proteinExistence type="predicted"/>
<accession>A0A6G1JC44</accession>
<sequence>MGAFFLLPHLAALPWLVLAAPAVPSELTVSQPATSDDPEPPTTGRMCACIYFEGKCILAEAYQTCFALPDGVRGEVKSSNQLKGFVCNYFYGESCNGDKFTINTIAGYQWIPDLRYEYTGYIKWI</sequence>
<keyword evidence="3" id="KW-1185">Reference proteome</keyword>
<evidence type="ECO:0000313" key="3">
    <source>
        <dbReference type="Proteomes" id="UP000799291"/>
    </source>
</evidence>
<feature type="signal peptide" evidence="1">
    <location>
        <begin position="1"/>
        <end position="19"/>
    </location>
</feature>
<name>A0A6G1JC44_9PLEO</name>
<dbReference type="AlphaFoldDB" id="A0A6G1JC44"/>
<gene>
    <name evidence="2" type="ORF">K458DRAFT_385313</name>
</gene>
<evidence type="ECO:0000313" key="2">
    <source>
        <dbReference type="EMBL" id="KAF2687735.1"/>
    </source>
</evidence>
<organism evidence="2 3">
    <name type="scientific">Lentithecium fluviatile CBS 122367</name>
    <dbReference type="NCBI Taxonomy" id="1168545"/>
    <lineage>
        <taxon>Eukaryota</taxon>
        <taxon>Fungi</taxon>
        <taxon>Dikarya</taxon>
        <taxon>Ascomycota</taxon>
        <taxon>Pezizomycotina</taxon>
        <taxon>Dothideomycetes</taxon>
        <taxon>Pleosporomycetidae</taxon>
        <taxon>Pleosporales</taxon>
        <taxon>Massarineae</taxon>
        <taxon>Lentitheciaceae</taxon>
        <taxon>Lentithecium</taxon>
    </lineage>
</organism>
<dbReference type="Proteomes" id="UP000799291">
    <property type="component" value="Unassembled WGS sequence"/>
</dbReference>
<evidence type="ECO:0000256" key="1">
    <source>
        <dbReference type="SAM" id="SignalP"/>
    </source>
</evidence>
<reference evidence="2" key="1">
    <citation type="journal article" date="2020" name="Stud. Mycol.">
        <title>101 Dothideomycetes genomes: a test case for predicting lifestyles and emergence of pathogens.</title>
        <authorList>
            <person name="Haridas S."/>
            <person name="Albert R."/>
            <person name="Binder M."/>
            <person name="Bloem J."/>
            <person name="Labutti K."/>
            <person name="Salamov A."/>
            <person name="Andreopoulos B."/>
            <person name="Baker S."/>
            <person name="Barry K."/>
            <person name="Bills G."/>
            <person name="Bluhm B."/>
            <person name="Cannon C."/>
            <person name="Castanera R."/>
            <person name="Culley D."/>
            <person name="Daum C."/>
            <person name="Ezra D."/>
            <person name="Gonzalez J."/>
            <person name="Henrissat B."/>
            <person name="Kuo A."/>
            <person name="Liang C."/>
            <person name="Lipzen A."/>
            <person name="Lutzoni F."/>
            <person name="Magnuson J."/>
            <person name="Mondo S."/>
            <person name="Nolan M."/>
            <person name="Ohm R."/>
            <person name="Pangilinan J."/>
            <person name="Park H.-J."/>
            <person name="Ramirez L."/>
            <person name="Alfaro M."/>
            <person name="Sun H."/>
            <person name="Tritt A."/>
            <person name="Yoshinaga Y."/>
            <person name="Zwiers L.-H."/>
            <person name="Turgeon B."/>
            <person name="Goodwin S."/>
            <person name="Spatafora J."/>
            <person name="Crous P."/>
            <person name="Grigoriev I."/>
        </authorList>
    </citation>
    <scope>NUCLEOTIDE SEQUENCE</scope>
    <source>
        <strain evidence="2">CBS 122367</strain>
    </source>
</reference>